<dbReference type="AlphaFoldDB" id="A0A1I7XT28"/>
<name>A0A1I7XT28_HETBA</name>
<dbReference type="WBParaSite" id="Hba_20647">
    <property type="protein sequence ID" value="Hba_20647"/>
    <property type="gene ID" value="Hba_20647"/>
</dbReference>
<organism evidence="1 2">
    <name type="scientific">Heterorhabditis bacteriophora</name>
    <name type="common">Entomopathogenic nematode worm</name>
    <dbReference type="NCBI Taxonomy" id="37862"/>
    <lineage>
        <taxon>Eukaryota</taxon>
        <taxon>Metazoa</taxon>
        <taxon>Ecdysozoa</taxon>
        <taxon>Nematoda</taxon>
        <taxon>Chromadorea</taxon>
        <taxon>Rhabditida</taxon>
        <taxon>Rhabditina</taxon>
        <taxon>Rhabditomorpha</taxon>
        <taxon>Strongyloidea</taxon>
        <taxon>Heterorhabditidae</taxon>
        <taxon>Heterorhabditis</taxon>
    </lineage>
</organism>
<protein>
    <submittedName>
        <fullName evidence="2">EF-hand domain-containing protein</fullName>
    </submittedName>
</protein>
<reference evidence="2" key="1">
    <citation type="submission" date="2016-11" db="UniProtKB">
        <authorList>
            <consortium name="WormBaseParasite"/>
        </authorList>
    </citation>
    <scope>IDENTIFICATION</scope>
</reference>
<keyword evidence="1" id="KW-1185">Reference proteome</keyword>
<sequence>MDINEKGWVTCDEWGRVTRPRPPCLVEKRRDEGKNDMHRRQNENMLYPDNAVIWRNIEERKA</sequence>
<dbReference type="Proteomes" id="UP000095283">
    <property type="component" value="Unplaced"/>
</dbReference>
<accession>A0A1I7XT28</accession>
<evidence type="ECO:0000313" key="1">
    <source>
        <dbReference type="Proteomes" id="UP000095283"/>
    </source>
</evidence>
<proteinExistence type="predicted"/>
<evidence type="ECO:0000313" key="2">
    <source>
        <dbReference type="WBParaSite" id="Hba_20647"/>
    </source>
</evidence>